<gene>
    <name evidence="1" type="ORF">METZ01_LOCUS152473</name>
</gene>
<proteinExistence type="predicted"/>
<reference evidence="1" key="1">
    <citation type="submission" date="2018-05" db="EMBL/GenBank/DDBJ databases">
        <authorList>
            <person name="Lanie J.A."/>
            <person name="Ng W.-L."/>
            <person name="Kazmierczak K.M."/>
            <person name="Andrzejewski T.M."/>
            <person name="Davidsen T.M."/>
            <person name="Wayne K.J."/>
            <person name="Tettelin H."/>
            <person name="Glass J.I."/>
            <person name="Rusch D."/>
            <person name="Podicherti R."/>
            <person name="Tsui H.-C.T."/>
            <person name="Winkler M.E."/>
        </authorList>
    </citation>
    <scope>NUCLEOTIDE SEQUENCE</scope>
</reference>
<dbReference type="EMBL" id="UINC01024944">
    <property type="protein sequence ID" value="SVA99619.1"/>
    <property type="molecule type" value="Genomic_DNA"/>
</dbReference>
<evidence type="ECO:0000313" key="1">
    <source>
        <dbReference type="EMBL" id="SVA99619.1"/>
    </source>
</evidence>
<protein>
    <submittedName>
        <fullName evidence="1">Uncharacterized protein</fullName>
    </submittedName>
</protein>
<dbReference type="AlphaFoldDB" id="A0A382ADY4"/>
<sequence length="74" mass="8240">MIKIMLSIIGNALGLGLKIMDKMEKNNDKPSFEEFKARKKEMDNSLADGDVEGVDSMFEYLAERARAGKTGRKG</sequence>
<accession>A0A382ADY4</accession>
<organism evidence="1">
    <name type="scientific">marine metagenome</name>
    <dbReference type="NCBI Taxonomy" id="408172"/>
    <lineage>
        <taxon>unclassified sequences</taxon>
        <taxon>metagenomes</taxon>
        <taxon>ecological metagenomes</taxon>
    </lineage>
</organism>
<name>A0A382ADY4_9ZZZZ</name>